<feature type="transmembrane region" description="Helical" evidence="2">
    <location>
        <begin position="20"/>
        <end position="43"/>
    </location>
</feature>
<dbReference type="GeneID" id="59340082"/>
<feature type="region of interest" description="Disordered" evidence="1">
    <location>
        <begin position="189"/>
        <end position="242"/>
    </location>
</feature>
<keyword evidence="4" id="KW-1185">Reference proteome</keyword>
<evidence type="ECO:0000256" key="2">
    <source>
        <dbReference type="SAM" id="Phobius"/>
    </source>
</evidence>
<dbReference type="AlphaFoldDB" id="A0A8H6WHU6"/>
<keyword evidence="2" id="KW-1133">Transmembrane helix</keyword>
<evidence type="ECO:0000313" key="3">
    <source>
        <dbReference type="EMBL" id="KAF7315453.1"/>
    </source>
</evidence>
<dbReference type="Proteomes" id="UP000636479">
    <property type="component" value="Unassembled WGS sequence"/>
</dbReference>
<protein>
    <submittedName>
        <fullName evidence="3">Uncharacterized protein</fullName>
    </submittedName>
</protein>
<evidence type="ECO:0000313" key="4">
    <source>
        <dbReference type="Proteomes" id="UP000636479"/>
    </source>
</evidence>
<proteinExistence type="predicted"/>
<dbReference type="EMBL" id="JACAZF010000001">
    <property type="protein sequence ID" value="KAF7315453.1"/>
    <property type="molecule type" value="Genomic_DNA"/>
</dbReference>
<accession>A0A8H6WHU6</accession>
<gene>
    <name evidence="3" type="ORF">MIND_00060200</name>
</gene>
<feature type="region of interest" description="Disordered" evidence="1">
    <location>
        <begin position="259"/>
        <end position="307"/>
    </location>
</feature>
<keyword evidence="2" id="KW-0472">Membrane</keyword>
<feature type="region of interest" description="Disordered" evidence="1">
    <location>
        <begin position="108"/>
        <end position="142"/>
    </location>
</feature>
<dbReference type="OrthoDB" id="3045027at2759"/>
<organism evidence="3 4">
    <name type="scientific">Mycena indigotica</name>
    <dbReference type="NCBI Taxonomy" id="2126181"/>
    <lineage>
        <taxon>Eukaryota</taxon>
        <taxon>Fungi</taxon>
        <taxon>Dikarya</taxon>
        <taxon>Basidiomycota</taxon>
        <taxon>Agaricomycotina</taxon>
        <taxon>Agaricomycetes</taxon>
        <taxon>Agaricomycetidae</taxon>
        <taxon>Agaricales</taxon>
        <taxon>Marasmiineae</taxon>
        <taxon>Mycenaceae</taxon>
        <taxon>Mycena</taxon>
    </lineage>
</organism>
<evidence type="ECO:0000256" key="1">
    <source>
        <dbReference type="SAM" id="MobiDB-lite"/>
    </source>
</evidence>
<sequence>MHSLAQTLQNAGINIAPGLFIGIVVAGAILLFVVVIGVTLYVCSRKNRRIQQGAFDKPSIPVLSLAQSQPPLPHTKPLPYHTDPEAQRHDLVGREVMQQESTYQQLIRDLQRPPSRTNTPALPNQTPRDFSTLSHPPMKQHRPMPLSPPPLVYLAVPPPVATVPRSAELKRGQSVRSLDTVSVYSSASAPRDADEIGHQSFAPTLPPVPQSPSTPITPKWPSSPSPYVWPKRQRASQIRDELAPETYAKVRWRTDSELADALRDSHTLPSRDNGLRTDVAPANVGPESNSVTLPPHSPPPNPRPQPF</sequence>
<feature type="compositionally biased region" description="Polar residues" evidence="1">
    <location>
        <begin position="213"/>
        <end position="222"/>
    </location>
</feature>
<reference evidence="3" key="1">
    <citation type="submission" date="2020-05" db="EMBL/GenBank/DDBJ databases">
        <title>Mycena genomes resolve the evolution of fungal bioluminescence.</title>
        <authorList>
            <person name="Tsai I.J."/>
        </authorList>
    </citation>
    <scope>NUCLEOTIDE SEQUENCE</scope>
    <source>
        <strain evidence="3">171206Taipei</strain>
    </source>
</reference>
<dbReference type="RefSeq" id="XP_037225476.1">
    <property type="nucleotide sequence ID" value="XM_037357566.1"/>
</dbReference>
<name>A0A8H6WHU6_9AGAR</name>
<keyword evidence="2" id="KW-0812">Transmembrane</keyword>
<feature type="compositionally biased region" description="Pro residues" evidence="1">
    <location>
        <begin position="295"/>
        <end position="307"/>
    </location>
</feature>
<feature type="compositionally biased region" description="Polar residues" evidence="1">
    <location>
        <begin position="114"/>
        <end position="134"/>
    </location>
</feature>
<comment type="caution">
    <text evidence="3">The sequence shown here is derived from an EMBL/GenBank/DDBJ whole genome shotgun (WGS) entry which is preliminary data.</text>
</comment>